<reference evidence="1" key="2">
    <citation type="journal article" date="2023" name="Commun. Biol.">
        <title>Intrasexual cuticular hydrocarbon dimorphism in a wasp sheds light on hydrocarbon biosynthesis genes in Hymenoptera.</title>
        <authorList>
            <person name="Moris V.C."/>
            <person name="Podsiadlowski L."/>
            <person name="Martin S."/>
            <person name="Oeyen J.P."/>
            <person name="Donath A."/>
            <person name="Petersen M."/>
            <person name="Wilbrandt J."/>
            <person name="Misof B."/>
            <person name="Liedtke D."/>
            <person name="Thamm M."/>
            <person name="Scheiner R."/>
            <person name="Schmitt T."/>
            <person name="Niehuis O."/>
        </authorList>
    </citation>
    <scope>NUCLEOTIDE SEQUENCE</scope>
    <source>
        <strain evidence="1">GBR_01_08_01A</strain>
    </source>
</reference>
<evidence type="ECO:0000313" key="2">
    <source>
        <dbReference type="Proteomes" id="UP001258017"/>
    </source>
</evidence>
<organism evidence="1 2">
    <name type="scientific">Odynerus spinipes</name>
    <dbReference type="NCBI Taxonomy" id="1348599"/>
    <lineage>
        <taxon>Eukaryota</taxon>
        <taxon>Metazoa</taxon>
        <taxon>Ecdysozoa</taxon>
        <taxon>Arthropoda</taxon>
        <taxon>Hexapoda</taxon>
        <taxon>Insecta</taxon>
        <taxon>Pterygota</taxon>
        <taxon>Neoptera</taxon>
        <taxon>Endopterygota</taxon>
        <taxon>Hymenoptera</taxon>
        <taxon>Apocrita</taxon>
        <taxon>Aculeata</taxon>
        <taxon>Vespoidea</taxon>
        <taxon>Vespidae</taxon>
        <taxon>Eumeninae</taxon>
        <taxon>Odynerus</taxon>
    </lineage>
</organism>
<keyword evidence="2" id="KW-1185">Reference proteome</keyword>
<accession>A0AAD9RYX5</accession>
<proteinExistence type="predicted"/>
<gene>
    <name evidence="1" type="ORF">KPH14_003859</name>
</gene>
<sequence length="97" mass="11118">MERLTIEGHRAYLSQERSVYSHYICHSIVRKLCTNPIDRGCLAVSTTTRDNTRRSSLLCFLLGRDTRGKLKCGVLVLSNKAEDREAGPPRRTKQRKK</sequence>
<evidence type="ECO:0000313" key="1">
    <source>
        <dbReference type="EMBL" id="KAK2587751.1"/>
    </source>
</evidence>
<reference evidence="1" key="1">
    <citation type="submission" date="2021-08" db="EMBL/GenBank/DDBJ databases">
        <authorList>
            <person name="Misof B."/>
            <person name="Oliver O."/>
            <person name="Podsiadlowski L."/>
            <person name="Donath A."/>
            <person name="Peters R."/>
            <person name="Mayer C."/>
            <person name="Rust J."/>
            <person name="Gunkel S."/>
            <person name="Lesny P."/>
            <person name="Martin S."/>
            <person name="Oeyen J.P."/>
            <person name="Petersen M."/>
            <person name="Panagiotis P."/>
            <person name="Wilbrandt J."/>
            <person name="Tanja T."/>
        </authorList>
    </citation>
    <scope>NUCLEOTIDE SEQUENCE</scope>
    <source>
        <strain evidence="1">GBR_01_08_01A</strain>
        <tissue evidence="1">Thorax + abdomen</tissue>
    </source>
</reference>
<protein>
    <submittedName>
        <fullName evidence="1">Uncharacterized protein</fullName>
    </submittedName>
</protein>
<dbReference type="EMBL" id="JAIFRP010000006">
    <property type="protein sequence ID" value="KAK2587751.1"/>
    <property type="molecule type" value="Genomic_DNA"/>
</dbReference>
<dbReference type="AlphaFoldDB" id="A0AAD9RYX5"/>
<comment type="caution">
    <text evidence="1">The sequence shown here is derived from an EMBL/GenBank/DDBJ whole genome shotgun (WGS) entry which is preliminary data.</text>
</comment>
<dbReference type="Proteomes" id="UP001258017">
    <property type="component" value="Unassembled WGS sequence"/>
</dbReference>
<name>A0AAD9RYX5_9HYME</name>